<evidence type="ECO:0000256" key="1">
    <source>
        <dbReference type="ARBA" id="ARBA00022491"/>
    </source>
</evidence>
<dbReference type="Gene3D" id="1.10.357.10">
    <property type="entry name" value="Tetracycline Repressor, domain 2"/>
    <property type="match status" value="1"/>
</dbReference>
<evidence type="ECO:0000256" key="5">
    <source>
        <dbReference type="PROSITE-ProRule" id="PRU00335"/>
    </source>
</evidence>
<dbReference type="InterPro" id="IPR001647">
    <property type="entry name" value="HTH_TetR"/>
</dbReference>
<evidence type="ECO:0000256" key="3">
    <source>
        <dbReference type="ARBA" id="ARBA00023125"/>
    </source>
</evidence>
<evidence type="ECO:0000259" key="6">
    <source>
        <dbReference type="PROSITE" id="PS50977"/>
    </source>
</evidence>
<keyword evidence="1" id="KW-0678">Repressor</keyword>
<reference evidence="8" key="1">
    <citation type="journal article" date="2019" name="Int. J. Syst. Evol. Microbiol.">
        <title>The Global Catalogue of Microorganisms (GCM) 10K type strain sequencing project: providing services to taxonomists for standard genome sequencing and annotation.</title>
        <authorList>
            <consortium name="The Broad Institute Genomics Platform"/>
            <consortium name="The Broad Institute Genome Sequencing Center for Infectious Disease"/>
            <person name="Wu L."/>
            <person name="Ma J."/>
        </authorList>
    </citation>
    <scope>NUCLEOTIDE SEQUENCE [LARGE SCALE GENOMIC DNA]</scope>
    <source>
        <strain evidence="8">JCM 11136</strain>
    </source>
</reference>
<proteinExistence type="predicted"/>
<accession>A0ABP4BF44</accession>
<evidence type="ECO:0000313" key="8">
    <source>
        <dbReference type="Proteomes" id="UP001501578"/>
    </source>
</evidence>
<dbReference type="SUPFAM" id="SSF48498">
    <property type="entry name" value="Tetracyclin repressor-like, C-terminal domain"/>
    <property type="match status" value="1"/>
</dbReference>
<evidence type="ECO:0000256" key="4">
    <source>
        <dbReference type="ARBA" id="ARBA00023163"/>
    </source>
</evidence>
<dbReference type="InterPro" id="IPR039538">
    <property type="entry name" value="BetI_C"/>
</dbReference>
<dbReference type="Pfam" id="PF00440">
    <property type="entry name" value="TetR_N"/>
    <property type="match status" value="1"/>
</dbReference>
<dbReference type="InterPro" id="IPR009057">
    <property type="entry name" value="Homeodomain-like_sf"/>
</dbReference>
<evidence type="ECO:0000313" key="7">
    <source>
        <dbReference type="EMBL" id="GAA0950179.1"/>
    </source>
</evidence>
<dbReference type="EMBL" id="BAAAHQ010000046">
    <property type="protein sequence ID" value="GAA0950179.1"/>
    <property type="molecule type" value="Genomic_DNA"/>
</dbReference>
<dbReference type="PROSITE" id="PS50977">
    <property type="entry name" value="HTH_TETR_2"/>
    <property type="match status" value="1"/>
</dbReference>
<comment type="caution">
    <text evidence="7">The sequence shown here is derived from an EMBL/GenBank/DDBJ whole genome shotgun (WGS) entry which is preliminary data.</text>
</comment>
<feature type="domain" description="HTH tetR-type" evidence="6">
    <location>
        <begin position="1"/>
        <end position="54"/>
    </location>
</feature>
<protein>
    <submittedName>
        <fullName evidence="7">TetR family transcriptional regulator</fullName>
    </submittedName>
</protein>
<keyword evidence="8" id="KW-1185">Reference proteome</keyword>
<keyword evidence="4" id="KW-0804">Transcription</keyword>
<dbReference type="SUPFAM" id="SSF46689">
    <property type="entry name" value="Homeodomain-like"/>
    <property type="match status" value="1"/>
</dbReference>
<gene>
    <name evidence="7" type="ORF">GCM10009560_69290</name>
</gene>
<name>A0ABP4BF44_9ACTN</name>
<feature type="DNA-binding region" description="H-T-H motif" evidence="5">
    <location>
        <begin position="17"/>
        <end position="36"/>
    </location>
</feature>
<keyword evidence="2" id="KW-0805">Transcription regulation</keyword>
<dbReference type="InterPro" id="IPR036271">
    <property type="entry name" value="Tet_transcr_reg_TetR-rel_C_sf"/>
</dbReference>
<dbReference type="Proteomes" id="UP001501578">
    <property type="component" value="Unassembled WGS sequence"/>
</dbReference>
<organism evidence="7 8">
    <name type="scientific">Nonomuraea longicatena</name>
    <dbReference type="NCBI Taxonomy" id="83682"/>
    <lineage>
        <taxon>Bacteria</taxon>
        <taxon>Bacillati</taxon>
        <taxon>Actinomycetota</taxon>
        <taxon>Actinomycetes</taxon>
        <taxon>Streptosporangiales</taxon>
        <taxon>Streptosporangiaceae</taxon>
        <taxon>Nonomuraea</taxon>
    </lineage>
</organism>
<sequence>METGIALLSEQGWSGLTARALAERAGANPGLIHYHFGGLPGLHAEIYRRAVELLVSPLIEELLGAGDERAALATIRGLLPYTTGDEPSSRLAVELISGAVRDPALGVVLRDELRQARMQVADRLSLLHPGWSPAQAIGTATLIVAAIDGLILHHLVDGELAVDEAMAVVERLLPEEEA</sequence>
<keyword evidence="3 5" id="KW-0238">DNA-binding</keyword>
<evidence type="ECO:0000256" key="2">
    <source>
        <dbReference type="ARBA" id="ARBA00023015"/>
    </source>
</evidence>
<dbReference type="RefSeq" id="WP_343954486.1">
    <property type="nucleotide sequence ID" value="NZ_BAAAHQ010000046.1"/>
</dbReference>
<dbReference type="Pfam" id="PF13977">
    <property type="entry name" value="TetR_C_6"/>
    <property type="match status" value="1"/>
</dbReference>